<evidence type="ECO:0000313" key="1">
    <source>
        <dbReference type="EMBL" id="RZC83614.1"/>
    </source>
</evidence>
<evidence type="ECO:0000313" key="2">
    <source>
        <dbReference type="Proteomes" id="UP000316621"/>
    </source>
</evidence>
<name>A0A4Y7LDP2_PAPSO</name>
<feature type="non-terminal residue" evidence="1">
    <location>
        <position position="1"/>
    </location>
</feature>
<dbReference type="Gramene" id="RZC83614">
    <property type="protein sequence ID" value="RZC83614"/>
    <property type="gene ID" value="C5167_046400"/>
</dbReference>
<reference evidence="1 2" key="1">
    <citation type="journal article" date="2018" name="Science">
        <title>The opium poppy genome and morphinan production.</title>
        <authorList>
            <person name="Guo L."/>
            <person name="Winzer T."/>
            <person name="Yang X."/>
            <person name="Li Y."/>
            <person name="Ning Z."/>
            <person name="He Z."/>
            <person name="Teodor R."/>
            <person name="Lu Y."/>
            <person name="Bowser T.A."/>
            <person name="Graham I.A."/>
            <person name="Ye K."/>
        </authorList>
    </citation>
    <scope>NUCLEOTIDE SEQUENCE [LARGE SCALE GENOMIC DNA]</scope>
    <source>
        <strain evidence="2">cv. HN1</strain>
        <tissue evidence="1">Leaves</tissue>
    </source>
</reference>
<keyword evidence="2" id="KW-1185">Reference proteome</keyword>
<organism evidence="1 2">
    <name type="scientific">Papaver somniferum</name>
    <name type="common">Opium poppy</name>
    <dbReference type="NCBI Taxonomy" id="3469"/>
    <lineage>
        <taxon>Eukaryota</taxon>
        <taxon>Viridiplantae</taxon>
        <taxon>Streptophyta</taxon>
        <taxon>Embryophyta</taxon>
        <taxon>Tracheophyta</taxon>
        <taxon>Spermatophyta</taxon>
        <taxon>Magnoliopsida</taxon>
        <taxon>Ranunculales</taxon>
        <taxon>Papaveraceae</taxon>
        <taxon>Papaveroideae</taxon>
        <taxon>Papaver</taxon>
    </lineage>
</organism>
<gene>
    <name evidence="1" type="ORF">C5167_046400</name>
</gene>
<sequence length="159" mass="18154">NSVILAVKRRRRRLVDERVQPVKLSTYDQHRFMLSGRYMKVTEFIIYSLTLNLLIKYVFVVLRANEHSRAPLETLGRAAAELEIKKLASYIGIDSSLVLCSMCRCSSANMVFLVKRSSVEVLLNPKKSCLYSTSNISGFASDKDNLTFPLRIILVRHLD</sequence>
<dbReference type="AlphaFoldDB" id="A0A4Y7LDP2"/>
<accession>A0A4Y7LDP2</accession>
<protein>
    <submittedName>
        <fullName evidence="1">Uncharacterized protein</fullName>
    </submittedName>
</protein>
<dbReference type="EMBL" id="CM010725">
    <property type="protein sequence ID" value="RZC83614.1"/>
    <property type="molecule type" value="Genomic_DNA"/>
</dbReference>
<dbReference type="Proteomes" id="UP000316621">
    <property type="component" value="Chromosome 11"/>
</dbReference>
<proteinExistence type="predicted"/>